<evidence type="ECO:0000256" key="10">
    <source>
        <dbReference type="SAM" id="SignalP"/>
    </source>
</evidence>
<evidence type="ECO:0000256" key="8">
    <source>
        <dbReference type="ARBA" id="ARBA00023316"/>
    </source>
</evidence>
<dbReference type="AlphaFoldDB" id="A0A8H7T1P8"/>
<dbReference type="GO" id="GO:0005576">
    <property type="term" value="C:extracellular region"/>
    <property type="evidence" value="ECO:0007669"/>
    <property type="project" value="UniProtKB-SubCell"/>
</dbReference>
<dbReference type="GO" id="GO:0071555">
    <property type="term" value="P:cell wall organization"/>
    <property type="evidence" value="ECO:0007669"/>
    <property type="project" value="UniProtKB-KW"/>
</dbReference>
<evidence type="ECO:0000256" key="5">
    <source>
        <dbReference type="ARBA" id="ARBA00022801"/>
    </source>
</evidence>
<evidence type="ECO:0000256" key="2">
    <source>
        <dbReference type="ARBA" id="ARBA00008834"/>
    </source>
</evidence>
<feature type="signal peptide" evidence="10">
    <location>
        <begin position="1"/>
        <end position="23"/>
    </location>
</feature>
<evidence type="ECO:0000256" key="9">
    <source>
        <dbReference type="RuleBase" id="RU361169"/>
    </source>
</evidence>
<keyword evidence="8" id="KW-0961">Cell wall biogenesis/degradation</keyword>
<evidence type="ECO:0000256" key="4">
    <source>
        <dbReference type="ARBA" id="ARBA00022729"/>
    </source>
</evidence>
<comment type="subcellular location">
    <subcellularLocation>
        <location evidence="1">Secreted</location>
    </subcellularLocation>
</comment>
<dbReference type="SUPFAM" id="SSF51126">
    <property type="entry name" value="Pectin lyase-like"/>
    <property type="match status" value="1"/>
</dbReference>
<dbReference type="InterPro" id="IPR011050">
    <property type="entry name" value="Pectin_lyase_fold/virulence"/>
</dbReference>
<dbReference type="EMBL" id="JAFJYH010000456">
    <property type="protein sequence ID" value="KAG4411607.1"/>
    <property type="molecule type" value="Genomic_DNA"/>
</dbReference>
<gene>
    <name evidence="11" type="ORF">IFR04_015259</name>
</gene>
<comment type="caution">
    <text evidence="11">The sequence shown here is derived from an EMBL/GenBank/DDBJ whole genome shotgun (WGS) entry which is preliminary data.</text>
</comment>
<keyword evidence="6" id="KW-0325">Glycoprotein</keyword>
<reference evidence="11" key="1">
    <citation type="submission" date="2021-02" db="EMBL/GenBank/DDBJ databases">
        <title>Genome sequence Cadophora malorum strain M34.</title>
        <authorList>
            <person name="Stefanovic E."/>
            <person name="Vu D."/>
            <person name="Scully C."/>
            <person name="Dijksterhuis J."/>
            <person name="Roader J."/>
            <person name="Houbraken J."/>
        </authorList>
    </citation>
    <scope>NUCLEOTIDE SEQUENCE</scope>
    <source>
        <strain evidence="11">M34</strain>
    </source>
</reference>
<dbReference type="PANTHER" id="PTHR31736:SF8">
    <property type="entry name" value="PUTATIVE (AFU_ORTHOLOGUE AFUA_7G06410)-RELATED"/>
    <property type="match status" value="1"/>
</dbReference>
<evidence type="ECO:0000313" key="11">
    <source>
        <dbReference type="EMBL" id="KAG4411607.1"/>
    </source>
</evidence>
<accession>A0A8H7T1P8</accession>
<feature type="chain" id="PRO_5034932635" description="Glycoside hydrolase family 28 protein" evidence="10">
    <location>
        <begin position="24"/>
        <end position="433"/>
    </location>
</feature>
<dbReference type="Gene3D" id="2.160.20.10">
    <property type="entry name" value="Single-stranded right-handed beta-helix, Pectin lyase-like"/>
    <property type="match status" value="1"/>
</dbReference>
<evidence type="ECO:0000256" key="7">
    <source>
        <dbReference type="ARBA" id="ARBA00023295"/>
    </source>
</evidence>
<proteinExistence type="inferred from homology"/>
<evidence type="ECO:0000313" key="12">
    <source>
        <dbReference type="Proteomes" id="UP000664132"/>
    </source>
</evidence>
<dbReference type="Pfam" id="PF00295">
    <property type="entry name" value="Glyco_hydro_28"/>
    <property type="match status" value="1"/>
</dbReference>
<evidence type="ECO:0000256" key="3">
    <source>
        <dbReference type="ARBA" id="ARBA00022525"/>
    </source>
</evidence>
<dbReference type="GO" id="GO:0005975">
    <property type="term" value="P:carbohydrate metabolic process"/>
    <property type="evidence" value="ECO:0007669"/>
    <property type="project" value="InterPro"/>
</dbReference>
<keyword evidence="3" id="KW-0964">Secreted</keyword>
<sequence>MPSYNLLFSCLLFLGWVAAPSLASGLSNAGHRKICTVKPGGSNLTDDAPAILKAFRKCGHGGTINFLKKTYYINSVMNTTGLHDCEVNLPGTLLWGTNIPYWLNNSLPVGYQNQSTAWVFGGDRVKFNGVGTGILDGNGAAWYAFIRQQPNTSNYPGRPHAITFNGLTNSVVKGLSLLRSQMWSTSIIHSHHVLFDSIVTNSTVVGGTSSNTDGADTIYSHHIAFNNWTVENGDDSISLKANSTDISITNSRFFNGLGVAIGSIGQYKGQFETVERLKVNNCTFSNTLHAAYFKTWTGESVGYPPNGGGGGLGFAKDLTFTNLHSTGMRGIPITISQCTRFMGSGGTGNCTSSPFKISDISLQNITGTTKSTSVASFQCSAVAPCERIEIIGVDLVLANGTEPTKYLCDNVKEEIGWKCNGQACVGGSATGGC</sequence>
<dbReference type="InterPro" id="IPR000743">
    <property type="entry name" value="Glyco_hydro_28"/>
</dbReference>
<evidence type="ECO:0000256" key="1">
    <source>
        <dbReference type="ARBA" id="ARBA00004613"/>
    </source>
</evidence>
<dbReference type="PANTHER" id="PTHR31736">
    <property type="match status" value="1"/>
</dbReference>
<dbReference type="Proteomes" id="UP000664132">
    <property type="component" value="Unassembled WGS sequence"/>
</dbReference>
<dbReference type="InterPro" id="IPR012334">
    <property type="entry name" value="Pectin_lyas_fold"/>
</dbReference>
<keyword evidence="7 9" id="KW-0326">Glycosidase</keyword>
<keyword evidence="5 9" id="KW-0378">Hydrolase</keyword>
<dbReference type="OrthoDB" id="187139at2759"/>
<dbReference type="GO" id="GO:0004650">
    <property type="term" value="F:polygalacturonase activity"/>
    <property type="evidence" value="ECO:0007669"/>
    <property type="project" value="InterPro"/>
</dbReference>
<comment type="similarity">
    <text evidence="2 9">Belongs to the glycosyl hydrolase 28 family.</text>
</comment>
<evidence type="ECO:0008006" key="13">
    <source>
        <dbReference type="Google" id="ProtNLM"/>
    </source>
</evidence>
<name>A0A8H7T1P8_9HELO</name>
<protein>
    <recommendedName>
        <fullName evidence="13">Glycoside hydrolase family 28 protein</fullName>
    </recommendedName>
</protein>
<keyword evidence="4 10" id="KW-0732">Signal</keyword>
<evidence type="ECO:0000256" key="6">
    <source>
        <dbReference type="ARBA" id="ARBA00023180"/>
    </source>
</evidence>
<keyword evidence="12" id="KW-1185">Reference proteome</keyword>
<organism evidence="11 12">
    <name type="scientific">Cadophora malorum</name>
    <dbReference type="NCBI Taxonomy" id="108018"/>
    <lineage>
        <taxon>Eukaryota</taxon>
        <taxon>Fungi</taxon>
        <taxon>Dikarya</taxon>
        <taxon>Ascomycota</taxon>
        <taxon>Pezizomycotina</taxon>
        <taxon>Leotiomycetes</taxon>
        <taxon>Helotiales</taxon>
        <taxon>Ploettnerulaceae</taxon>
        <taxon>Cadophora</taxon>
    </lineage>
</organism>